<dbReference type="Proteomes" id="UP000478052">
    <property type="component" value="Unassembled WGS sequence"/>
</dbReference>
<proteinExistence type="predicted"/>
<keyword evidence="2" id="KW-1185">Reference proteome</keyword>
<name>A0A6G0VX65_APHCR</name>
<evidence type="ECO:0000313" key="1">
    <source>
        <dbReference type="EMBL" id="KAF0712695.1"/>
    </source>
</evidence>
<protein>
    <submittedName>
        <fullName evidence="1">Uncharacterized protein</fullName>
    </submittedName>
</protein>
<gene>
    <name evidence="1" type="ORF">FWK35_00023086</name>
</gene>
<dbReference type="AlphaFoldDB" id="A0A6G0VX65"/>
<comment type="caution">
    <text evidence="1">The sequence shown here is derived from an EMBL/GenBank/DDBJ whole genome shotgun (WGS) entry which is preliminary data.</text>
</comment>
<organism evidence="1 2">
    <name type="scientific">Aphis craccivora</name>
    <name type="common">Cowpea aphid</name>
    <dbReference type="NCBI Taxonomy" id="307492"/>
    <lineage>
        <taxon>Eukaryota</taxon>
        <taxon>Metazoa</taxon>
        <taxon>Ecdysozoa</taxon>
        <taxon>Arthropoda</taxon>
        <taxon>Hexapoda</taxon>
        <taxon>Insecta</taxon>
        <taxon>Pterygota</taxon>
        <taxon>Neoptera</taxon>
        <taxon>Paraneoptera</taxon>
        <taxon>Hemiptera</taxon>
        <taxon>Sternorrhyncha</taxon>
        <taxon>Aphidomorpha</taxon>
        <taxon>Aphidoidea</taxon>
        <taxon>Aphididae</taxon>
        <taxon>Aphidini</taxon>
        <taxon>Aphis</taxon>
        <taxon>Aphis</taxon>
    </lineage>
</organism>
<accession>A0A6G0VX65</accession>
<dbReference type="EMBL" id="VUJU01010854">
    <property type="protein sequence ID" value="KAF0712695.1"/>
    <property type="molecule type" value="Genomic_DNA"/>
</dbReference>
<evidence type="ECO:0000313" key="2">
    <source>
        <dbReference type="Proteomes" id="UP000478052"/>
    </source>
</evidence>
<reference evidence="1 2" key="1">
    <citation type="submission" date="2019-08" db="EMBL/GenBank/DDBJ databases">
        <title>Whole genome of Aphis craccivora.</title>
        <authorList>
            <person name="Voronova N.V."/>
            <person name="Shulinski R.S."/>
            <person name="Bandarenka Y.V."/>
            <person name="Zhorov D.G."/>
            <person name="Warner D."/>
        </authorList>
    </citation>
    <scope>NUCLEOTIDE SEQUENCE [LARGE SCALE GENOMIC DNA]</scope>
    <source>
        <strain evidence="1">180601</strain>
        <tissue evidence="1">Whole Body</tissue>
    </source>
</reference>
<sequence>MVEPIYVQYYNSYCCLLETRIFFLMGYKECQKWYSEYFSKVGYPGFHIGIIQTLVMVPAATYFTCKFQLSSGGTPLNWNNNFTIYHHRKSVRFGYTLENVCRYEFADFRIFYFDSERSEECIDFRMMCVFFVFVSVYSITSRNNAPISNYGGGFRYKSEYPRCIIKFSKKLRKTKKKMTEKREFLRKTSFRPN</sequence>